<dbReference type="InterPro" id="IPR029058">
    <property type="entry name" value="AB_hydrolase_fold"/>
</dbReference>
<dbReference type="EMBL" id="JAJHPV010000004">
    <property type="protein sequence ID" value="MCC6069889.1"/>
    <property type="molecule type" value="Genomic_DNA"/>
</dbReference>
<keyword evidence="3" id="KW-1185">Reference proteome</keyword>
<name>A0ABS8IRK4_9BURK</name>
<sequence length="417" mass="46068">MKKLRTIARAFILLTTVAYSLGAAAKGHRTQVFTTVKTANAETVHGQIDWPQGELIDWNGPVIVFISGGIPSDRNGWAVLARGTVWNRRSPFKDLSDALVAKGMAVIRFDHPAVRAPKFNCRDALENGTFSESRIRTHCLNVEVLSRVGVSTYVSSVEAAINHVVGLMPNATRQVVLFGFSEGLQHATTILNRRSITPSALVSIGSPAQCLRDVSHWQAIDRVIETLPEFDSNIDGVVTNAEIEDGYKRGIGGIASDSSAWLSPHGEWRKDDIEAFRSDLKKQFSELTGRFRDVGQKDSLTYVRHKSGVRIPDVTESFWRMQFQSEVSSLKSMVQLGVPGLFIWGDKDRQVPVTLQASLAVAAKQKGATVEVVRFAARFHMLSAESDTDWFEPAFASDIAEVVRKFLLRSRRSAQAS</sequence>
<dbReference type="Proteomes" id="UP001198701">
    <property type="component" value="Unassembled WGS sequence"/>
</dbReference>
<keyword evidence="1" id="KW-0732">Signal</keyword>
<dbReference type="PANTHER" id="PTHR43265">
    <property type="entry name" value="ESTERASE ESTD"/>
    <property type="match status" value="1"/>
</dbReference>
<accession>A0ABS8IRK4</accession>
<dbReference type="RefSeq" id="WP_229430817.1">
    <property type="nucleotide sequence ID" value="NZ_JAJHPV010000004.1"/>
</dbReference>
<feature type="signal peptide" evidence="1">
    <location>
        <begin position="1"/>
        <end position="25"/>
    </location>
</feature>
<evidence type="ECO:0000256" key="1">
    <source>
        <dbReference type="SAM" id="SignalP"/>
    </source>
</evidence>
<proteinExistence type="predicted"/>
<evidence type="ECO:0008006" key="4">
    <source>
        <dbReference type="Google" id="ProtNLM"/>
    </source>
</evidence>
<dbReference type="SUPFAM" id="SSF53474">
    <property type="entry name" value="alpha/beta-Hydrolases"/>
    <property type="match status" value="1"/>
</dbReference>
<dbReference type="Gene3D" id="3.40.50.1820">
    <property type="entry name" value="alpha/beta hydrolase"/>
    <property type="match status" value="1"/>
</dbReference>
<evidence type="ECO:0000313" key="3">
    <source>
        <dbReference type="Proteomes" id="UP001198701"/>
    </source>
</evidence>
<comment type="caution">
    <text evidence="2">The sequence shown here is derived from an EMBL/GenBank/DDBJ whole genome shotgun (WGS) entry which is preliminary data.</text>
</comment>
<evidence type="ECO:0000313" key="2">
    <source>
        <dbReference type="EMBL" id="MCC6069889.1"/>
    </source>
</evidence>
<organism evidence="2 3">
    <name type="scientific">Massilia agrisoli</name>
    <dbReference type="NCBI Taxonomy" id="2892444"/>
    <lineage>
        <taxon>Bacteria</taxon>
        <taxon>Pseudomonadati</taxon>
        <taxon>Pseudomonadota</taxon>
        <taxon>Betaproteobacteria</taxon>
        <taxon>Burkholderiales</taxon>
        <taxon>Oxalobacteraceae</taxon>
        <taxon>Telluria group</taxon>
        <taxon>Massilia</taxon>
    </lineage>
</organism>
<reference evidence="2 3" key="1">
    <citation type="submission" date="2021-11" db="EMBL/GenBank/DDBJ databases">
        <authorList>
            <person name="Huq M.A."/>
        </authorList>
    </citation>
    <scope>NUCLEOTIDE SEQUENCE [LARGE SCALE GENOMIC DNA]</scope>
    <source>
        <strain evidence="2 3">MAHUQ-52</strain>
    </source>
</reference>
<gene>
    <name evidence="2" type="ORF">LMJ30_02805</name>
</gene>
<dbReference type="PANTHER" id="PTHR43265:SF1">
    <property type="entry name" value="ESTERASE ESTD"/>
    <property type="match status" value="1"/>
</dbReference>
<feature type="chain" id="PRO_5045522652" description="Alpha/beta hydrolase" evidence="1">
    <location>
        <begin position="26"/>
        <end position="417"/>
    </location>
</feature>
<protein>
    <recommendedName>
        <fullName evidence="4">Alpha/beta hydrolase</fullName>
    </recommendedName>
</protein>
<dbReference type="InterPro" id="IPR053145">
    <property type="entry name" value="AB_hydrolase_Est10"/>
</dbReference>